<feature type="transmembrane region" description="Helical" evidence="6">
    <location>
        <begin position="503"/>
        <end position="522"/>
    </location>
</feature>
<protein>
    <submittedName>
        <fullName evidence="9">Competence protein, putative</fullName>
    </submittedName>
</protein>
<dbReference type="PANTHER" id="PTHR30619:SF1">
    <property type="entry name" value="RECOMBINATION PROTEIN 2"/>
    <property type="match status" value="1"/>
</dbReference>
<dbReference type="InterPro" id="IPR052159">
    <property type="entry name" value="Competence_DNA_uptake"/>
</dbReference>
<name>B0BZU7_ACAM1</name>
<dbReference type="OrthoDB" id="9761531at2"/>
<evidence type="ECO:0000259" key="7">
    <source>
        <dbReference type="Pfam" id="PF03772"/>
    </source>
</evidence>
<dbReference type="InterPro" id="IPR025405">
    <property type="entry name" value="DUF4131"/>
</dbReference>
<evidence type="ECO:0000313" key="9">
    <source>
        <dbReference type="EMBL" id="ABW27157.1"/>
    </source>
</evidence>
<feature type="transmembrane region" description="Helical" evidence="6">
    <location>
        <begin position="255"/>
        <end position="275"/>
    </location>
</feature>
<dbReference type="Pfam" id="PF03772">
    <property type="entry name" value="Competence"/>
    <property type="match status" value="1"/>
</dbReference>
<dbReference type="Proteomes" id="UP000000268">
    <property type="component" value="Chromosome"/>
</dbReference>
<feature type="transmembrane region" description="Helical" evidence="6">
    <location>
        <begin position="351"/>
        <end position="370"/>
    </location>
</feature>
<dbReference type="eggNOG" id="COG2333">
    <property type="taxonomic scope" value="Bacteria"/>
</dbReference>
<keyword evidence="5 6" id="KW-0472">Membrane</keyword>
<dbReference type="Pfam" id="PF13567">
    <property type="entry name" value="DUF4131"/>
    <property type="match status" value="1"/>
</dbReference>
<dbReference type="HOGENOM" id="CLU_010363_8_0_3"/>
<dbReference type="eggNOG" id="COG0658">
    <property type="taxonomic scope" value="Bacteria"/>
</dbReference>
<feature type="transmembrane region" description="Helical" evidence="6">
    <location>
        <begin position="478"/>
        <end position="497"/>
    </location>
</feature>
<keyword evidence="4 6" id="KW-1133">Transmembrane helix</keyword>
<evidence type="ECO:0000256" key="1">
    <source>
        <dbReference type="ARBA" id="ARBA00004651"/>
    </source>
</evidence>
<evidence type="ECO:0000256" key="3">
    <source>
        <dbReference type="ARBA" id="ARBA00022692"/>
    </source>
</evidence>
<feature type="transmembrane region" description="Helical" evidence="6">
    <location>
        <begin position="376"/>
        <end position="396"/>
    </location>
</feature>
<reference evidence="9 10" key="1">
    <citation type="journal article" date="2008" name="Proc. Natl. Acad. Sci. U.S.A.">
        <title>Niche adaptation and genome expansion in the chlorophyll d-producing cyanobacterium Acaryochloris marina.</title>
        <authorList>
            <person name="Swingley W.D."/>
            <person name="Chen M."/>
            <person name="Cheung P.C."/>
            <person name="Conrad A.L."/>
            <person name="Dejesa L.C."/>
            <person name="Hao J."/>
            <person name="Honchak B.M."/>
            <person name="Karbach L.E."/>
            <person name="Kurdoglu A."/>
            <person name="Lahiri S."/>
            <person name="Mastrian S.D."/>
            <person name="Miyashita H."/>
            <person name="Page L."/>
            <person name="Ramakrishna P."/>
            <person name="Satoh S."/>
            <person name="Sattley W.M."/>
            <person name="Shimada Y."/>
            <person name="Taylor H.L."/>
            <person name="Tomo T."/>
            <person name="Tsuchiya T."/>
            <person name="Wang Z.T."/>
            <person name="Raymond J."/>
            <person name="Mimuro M."/>
            <person name="Blankenship R.E."/>
            <person name="Touchman J.W."/>
        </authorList>
    </citation>
    <scope>NUCLEOTIDE SEQUENCE [LARGE SCALE GENOMIC DNA]</scope>
    <source>
        <strain evidence="10">MBIC 11017</strain>
    </source>
</reference>
<dbReference type="EMBL" id="CP000828">
    <property type="protein sequence ID" value="ABW27157.1"/>
    <property type="molecule type" value="Genomic_DNA"/>
</dbReference>
<dbReference type="AlphaFoldDB" id="B0BZU7"/>
<dbReference type="NCBIfam" id="TIGR00360">
    <property type="entry name" value="ComEC_N-term"/>
    <property type="match status" value="1"/>
</dbReference>
<accession>B0BZU7</accession>
<sequence>MQALNGAILCIAWIVGLLSTAHPYSWLGLIGLGLGLMGMRVISLRVPWPLLYPWRRGPRVAFWLLALACALFASLYFSVRTPTPGSRDISRIVPEVSRSLVTVTGKVETMPRLTRSQTVQFQLQALKLEAKPTQKTVRGLLYVSLPPKQGQKLHPGQRVEVSGYLYKPRRSATPQGFDFEDYLTRSGIFAGLRGKTVTVKQSGGTWGGWAVRQRIVRSHARFLGPEKGALVSAMVLGHRRVDLPFNLRNRFVKVGLAHTLAASGFHVSIILAGLLKVTGRLSSRTQLISGLIGLIIFIFLSGFEPSVSRAVLMGMAGLAAVTANRKLNPVGVLLVVAVGLLVIQPQWIWDLGFQLSFLATLGLIVTVPPLTQKLDWLPPAISSLFAVPIAAMLWTLPLQLYQFGIAPIYCLLANICTTPLLILLTAGGFCSGIVAVMWPLAGGLLAWLLAIPTQGLIWLVTQISLLPGASLTLGTLSIWQLVLLYGLLVSAWLLPVWKQRLPLLITLALGIIILPIWHYQVYRFQITIFDRATPPMMVIQQPGSTLVLNSGDRNTASQTLVPFLQRQGIDQVDLALATDLRSRWRDGWPALLQQVSLKKLIPISLTNNTALQEQLLGSQVQPGKLRFLQVGEQLVQDQTQISVLRHQPTLLQFTINQQNWLMVSGRYQGLLPWLQTTQVPSPQVLWWSTKVDLEAIHHLQPQVLILTSRNIDAESLSQLERRISKVYWTPRDGAVQWTRDRGFESTFPLSENPASPL</sequence>
<dbReference type="InterPro" id="IPR004477">
    <property type="entry name" value="ComEC_N"/>
</dbReference>
<comment type="subcellular location">
    <subcellularLocation>
        <location evidence="1">Cell membrane</location>
        <topology evidence="1">Multi-pass membrane protein</topology>
    </subcellularLocation>
</comment>
<feature type="domain" description="DUF4131" evidence="8">
    <location>
        <begin position="25"/>
        <end position="197"/>
    </location>
</feature>
<feature type="domain" description="ComEC/Rec2-related protein" evidence="7">
    <location>
        <begin position="235"/>
        <end position="496"/>
    </location>
</feature>
<evidence type="ECO:0000256" key="4">
    <source>
        <dbReference type="ARBA" id="ARBA00022989"/>
    </source>
</evidence>
<keyword evidence="2" id="KW-1003">Cell membrane</keyword>
<evidence type="ECO:0000256" key="6">
    <source>
        <dbReference type="SAM" id="Phobius"/>
    </source>
</evidence>
<feature type="transmembrane region" description="Helical" evidence="6">
    <location>
        <begin position="287"/>
        <end position="307"/>
    </location>
</feature>
<feature type="transmembrane region" description="Helical" evidence="6">
    <location>
        <begin position="408"/>
        <end position="438"/>
    </location>
</feature>
<evidence type="ECO:0000256" key="2">
    <source>
        <dbReference type="ARBA" id="ARBA00022475"/>
    </source>
</evidence>
<gene>
    <name evidence="9" type="ordered locus">AM1_2142</name>
</gene>
<evidence type="ECO:0000313" key="10">
    <source>
        <dbReference type="Proteomes" id="UP000000268"/>
    </source>
</evidence>
<dbReference type="RefSeq" id="WP_012162638.1">
    <property type="nucleotide sequence ID" value="NC_009925.1"/>
</dbReference>
<organism evidence="9 10">
    <name type="scientific">Acaryochloris marina (strain MBIC 11017)</name>
    <dbReference type="NCBI Taxonomy" id="329726"/>
    <lineage>
        <taxon>Bacteria</taxon>
        <taxon>Bacillati</taxon>
        <taxon>Cyanobacteriota</taxon>
        <taxon>Cyanophyceae</taxon>
        <taxon>Acaryochloridales</taxon>
        <taxon>Acaryochloridaceae</taxon>
        <taxon>Acaryochloris</taxon>
    </lineage>
</organism>
<evidence type="ECO:0000259" key="8">
    <source>
        <dbReference type="Pfam" id="PF13567"/>
    </source>
</evidence>
<keyword evidence="3 6" id="KW-0812">Transmembrane</keyword>
<dbReference type="KEGG" id="amr:AM1_2142"/>
<dbReference type="STRING" id="329726.AM1_2142"/>
<dbReference type="PANTHER" id="PTHR30619">
    <property type="entry name" value="DNA INTERNALIZATION/COMPETENCE PROTEIN COMEC/REC2"/>
    <property type="match status" value="1"/>
</dbReference>
<keyword evidence="10" id="KW-1185">Reference proteome</keyword>
<feature type="transmembrane region" description="Helical" evidence="6">
    <location>
        <begin position="60"/>
        <end position="79"/>
    </location>
</feature>
<proteinExistence type="predicted"/>
<feature type="transmembrane region" description="Helical" evidence="6">
    <location>
        <begin position="327"/>
        <end position="344"/>
    </location>
</feature>
<evidence type="ECO:0000256" key="5">
    <source>
        <dbReference type="ARBA" id="ARBA00023136"/>
    </source>
</evidence>
<dbReference type="GO" id="GO:0005886">
    <property type="term" value="C:plasma membrane"/>
    <property type="evidence" value="ECO:0007669"/>
    <property type="project" value="UniProtKB-SubCell"/>
</dbReference>